<gene>
    <name evidence="5" type="ORF">EG242_14110</name>
</gene>
<dbReference type="PANTHER" id="PTHR24567:SF26">
    <property type="entry name" value="REGULATORY PROTEIN YEIL"/>
    <property type="match status" value="1"/>
</dbReference>
<name>A0A3P1ALJ6_9FLAO</name>
<keyword evidence="3" id="KW-0804">Transcription</keyword>
<keyword evidence="1" id="KW-0805">Transcription regulation</keyword>
<dbReference type="InterPro" id="IPR014710">
    <property type="entry name" value="RmlC-like_jellyroll"/>
</dbReference>
<dbReference type="SUPFAM" id="SSF46785">
    <property type="entry name" value="Winged helix' DNA-binding domain"/>
    <property type="match status" value="1"/>
</dbReference>
<dbReference type="Pfam" id="PF13545">
    <property type="entry name" value="HTH_Crp_2"/>
    <property type="match status" value="1"/>
</dbReference>
<dbReference type="Gene3D" id="1.10.10.10">
    <property type="entry name" value="Winged helix-like DNA-binding domain superfamily/Winged helix DNA-binding domain"/>
    <property type="match status" value="1"/>
</dbReference>
<dbReference type="InterPro" id="IPR000595">
    <property type="entry name" value="cNMP-bd_dom"/>
</dbReference>
<dbReference type="Proteomes" id="UP000268372">
    <property type="component" value="Unassembled WGS sequence"/>
</dbReference>
<evidence type="ECO:0000256" key="2">
    <source>
        <dbReference type="ARBA" id="ARBA00023125"/>
    </source>
</evidence>
<dbReference type="OrthoDB" id="9776746at2"/>
<dbReference type="SUPFAM" id="SSF51206">
    <property type="entry name" value="cAMP-binding domain-like"/>
    <property type="match status" value="1"/>
</dbReference>
<evidence type="ECO:0000256" key="3">
    <source>
        <dbReference type="ARBA" id="ARBA00023163"/>
    </source>
</evidence>
<proteinExistence type="predicted"/>
<dbReference type="GO" id="GO:0003700">
    <property type="term" value="F:DNA-binding transcription factor activity"/>
    <property type="evidence" value="ECO:0007669"/>
    <property type="project" value="TreeGrafter"/>
</dbReference>
<evidence type="ECO:0000256" key="1">
    <source>
        <dbReference type="ARBA" id="ARBA00023015"/>
    </source>
</evidence>
<comment type="caution">
    <text evidence="5">The sequence shown here is derived from an EMBL/GenBank/DDBJ whole genome shotgun (WGS) entry which is preliminary data.</text>
</comment>
<feature type="domain" description="HTH crp-type" evidence="4">
    <location>
        <begin position="147"/>
        <end position="210"/>
    </location>
</feature>
<dbReference type="InterPro" id="IPR036390">
    <property type="entry name" value="WH_DNA-bd_sf"/>
</dbReference>
<dbReference type="AlphaFoldDB" id="A0A3P1ALJ6"/>
<dbReference type="InterPro" id="IPR036388">
    <property type="entry name" value="WH-like_DNA-bd_sf"/>
</dbReference>
<dbReference type="InterPro" id="IPR012318">
    <property type="entry name" value="HTH_CRP"/>
</dbReference>
<dbReference type="InterPro" id="IPR018490">
    <property type="entry name" value="cNMP-bd_dom_sf"/>
</dbReference>
<dbReference type="EMBL" id="RQTJ01000051">
    <property type="protein sequence ID" value="RRA89826.1"/>
    <property type="molecule type" value="Genomic_DNA"/>
</dbReference>
<dbReference type="InterPro" id="IPR050397">
    <property type="entry name" value="Env_Response_Regulators"/>
</dbReference>
<protein>
    <submittedName>
        <fullName evidence="5">Crp/Fnr family transcriptional regulator</fullName>
    </submittedName>
</protein>
<dbReference type="RefSeq" id="WP_124900505.1">
    <property type="nucleotide sequence ID" value="NZ_RQTJ01000051.1"/>
</dbReference>
<accession>A0A3P1ALJ6</accession>
<organism evidence="5 6">
    <name type="scientific">Paenimyroides viscosum</name>
    <dbReference type="NCBI Taxonomy" id="2488729"/>
    <lineage>
        <taxon>Bacteria</taxon>
        <taxon>Pseudomonadati</taxon>
        <taxon>Bacteroidota</taxon>
        <taxon>Flavobacteriia</taxon>
        <taxon>Flavobacteriales</taxon>
        <taxon>Flavobacteriaceae</taxon>
        <taxon>Paenimyroides</taxon>
    </lineage>
</organism>
<keyword evidence="6" id="KW-1185">Reference proteome</keyword>
<evidence type="ECO:0000259" key="4">
    <source>
        <dbReference type="PROSITE" id="PS51063"/>
    </source>
</evidence>
<dbReference type="CDD" id="cd00038">
    <property type="entry name" value="CAP_ED"/>
    <property type="match status" value="1"/>
</dbReference>
<keyword evidence="2" id="KW-0238">DNA-binding</keyword>
<dbReference type="GO" id="GO:0005829">
    <property type="term" value="C:cytosol"/>
    <property type="evidence" value="ECO:0007669"/>
    <property type="project" value="TreeGrafter"/>
</dbReference>
<dbReference type="Gene3D" id="2.60.120.10">
    <property type="entry name" value="Jelly Rolls"/>
    <property type="match status" value="1"/>
</dbReference>
<dbReference type="Pfam" id="PF00027">
    <property type="entry name" value="cNMP_binding"/>
    <property type="match status" value="1"/>
</dbReference>
<dbReference type="PROSITE" id="PS51063">
    <property type="entry name" value="HTH_CRP_2"/>
    <property type="match status" value="1"/>
</dbReference>
<reference evidence="5 6" key="1">
    <citation type="submission" date="2018-11" db="EMBL/GenBank/DDBJ databases">
        <title>Flavobacterium sp. nov., YIM 102796 draft genome.</title>
        <authorList>
            <person name="Li G."/>
            <person name="Jiang Y."/>
        </authorList>
    </citation>
    <scope>NUCLEOTIDE SEQUENCE [LARGE SCALE GENOMIC DNA]</scope>
    <source>
        <strain evidence="5 6">YIM 102796</strain>
    </source>
</reference>
<dbReference type="PANTHER" id="PTHR24567">
    <property type="entry name" value="CRP FAMILY TRANSCRIPTIONAL REGULATORY PROTEIN"/>
    <property type="match status" value="1"/>
</dbReference>
<dbReference type="GO" id="GO:0003677">
    <property type="term" value="F:DNA binding"/>
    <property type="evidence" value="ECO:0007669"/>
    <property type="project" value="UniProtKB-KW"/>
</dbReference>
<sequence>MLDKSFLQNYFDSLFEEELLDEIASAGQLKPFKENEILIDLDQTISHMPLLLHGAIRIMRDDDNDGELLLYYLEKGDTCAMTMTCCLGAKTSVIRATAETDGEMVMIPVQKMDEWLAKYPSWRAFVFNSYQDRLDEMMRSIDNLAFKDSKGRLENYLIEVASVNKSRIVNKTHAEIAYELNTSRVVISRLLKVLENEGFIKQQRNSITIL</sequence>
<evidence type="ECO:0000313" key="6">
    <source>
        <dbReference type="Proteomes" id="UP000268372"/>
    </source>
</evidence>
<evidence type="ECO:0000313" key="5">
    <source>
        <dbReference type="EMBL" id="RRA89826.1"/>
    </source>
</evidence>